<feature type="compositionally biased region" description="Low complexity" evidence="2">
    <location>
        <begin position="190"/>
        <end position="232"/>
    </location>
</feature>
<dbReference type="AlphaFoldDB" id="A0A1B6KB79"/>
<feature type="non-terminal residue" evidence="4">
    <location>
        <position position="242"/>
    </location>
</feature>
<dbReference type="GO" id="GO:0008270">
    <property type="term" value="F:zinc ion binding"/>
    <property type="evidence" value="ECO:0007669"/>
    <property type="project" value="UniProtKB-KW"/>
</dbReference>
<dbReference type="PROSITE" id="PS51915">
    <property type="entry name" value="ZAD"/>
    <property type="match status" value="1"/>
</dbReference>
<feature type="compositionally biased region" description="Polar residues" evidence="2">
    <location>
        <begin position="158"/>
        <end position="189"/>
    </location>
</feature>
<dbReference type="EMBL" id="GEBQ01031281">
    <property type="protein sequence ID" value="JAT08696.1"/>
    <property type="molecule type" value="Transcribed_RNA"/>
</dbReference>
<protein>
    <recommendedName>
        <fullName evidence="3">ZAD domain-containing protein</fullName>
    </recommendedName>
</protein>
<reference evidence="4" key="1">
    <citation type="submission" date="2015-11" db="EMBL/GenBank/DDBJ databases">
        <title>De novo transcriptome assembly of four potential Pierce s Disease insect vectors from Arizona vineyards.</title>
        <authorList>
            <person name="Tassone E.E."/>
        </authorList>
    </citation>
    <scope>NUCLEOTIDE SEQUENCE</scope>
</reference>
<evidence type="ECO:0000256" key="2">
    <source>
        <dbReference type="SAM" id="MobiDB-lite"/>
    </source>
</evidence>
<evidence type="ECO:0000313" key="4">
    <source>
        <dbReference type="EMBL" id="JAT08696.1"/>
    </source>
</evidence>
<dbReference type="SUPFAM" id="SSF57716">
    <property type="entry name" value="Glucocorticoid receptor-like (DNA-binding domain)"/>
    <property type="match status" value="1"/>
</dbReference>
<gene>
    <name evidence="4" type="ORF">g.6416</name>
</gene>
<organism evidence="4">
    <name type="scientific">Graphocephala atropunctata</name>
    <dbReference type="NCBI Taxonomy" id="36148"/>
    <lineage>
        <taxon>Eukaryota</taxon>
        <taxon>Metazoa</taxon>
        <taxon>Ecdysozoa</taxon>
        <taxon>Arthropoda</taxon>
        <taxon>Hexapoda</taxon>
        <taxon>Insecta</taxon>
        <taxon>Pterygota</taxon>
        <taxon>Neoptera</taxon>
        <taxon>Paraneoptera</taxon>
        <taxon>Hemiptera</taxon>
        <taxon>Auchenorrhyncha</taxon>
        <taxon>Membracoidea</taxon>
        <taxon>Cicadellidae</taxon>
        <taxon>Cicadellinae</taxon>
        <taxon>Cicadellini</taxon>
        <taxon>Graphocephala</taxon>
    </lineage>
</organism>
<dbReference type="SMART" id="SM00868">
    <property type="entry name" value="zf-AD"/>
    <property type="match status" value="1"/>
</dbReference>
<dbReference type="GO" id="GO:0005634">
    <property type="term" value="C:nucleus"/>
    <property type="evidence" value="ECO:0007669"/>
    <property type="project" value="InterPro"/>
</dbReference>
<evidence type="ECO:0000259" key="3">
    <source>
        <dbReference type="PROSITE" id="PS51915"/>
    </source>
</evidence>
<feature type="region of interest" description="Disordered" evidence="2">
    <location>
        <begin position="95"/>
        <end position="117"/>
    </location>
</feature>
<dbReference type="Pfam" id="PF07776">
    <property type="entry name" value="zf-AD"/>
    <property type="match status" value="1"/>
</dbReference>
<feature type="domain" description="ZAD" evidence="3">
    <location>
        <begin position="1"/>
        <end position="36"/>
    </location>
</feature>
<keyword evidence="1" id="KW-0862">Zinc</keyword>
<feature type="compositionally biased region" description="Basic and acidic residues" evidence="2">
    <location>
        <begin position="98"/>
        <end position="110"/>
    </location>
</feature>
<feature type="region of interest" description="Disordered" evidence="2">
    <location>
        <begin position="147"/>
        <end position="242"/>
    </location>
</feature>
<keyword evidence="1" id="KW-0479">Metal-binding</keyword>
<proteinExistence type="predicted"/>
<keyword evidence="1" id="KW-0863">Zinc-finger</keyword>
<accession>A0A1B6KB79</accession>
<feature type="non-terminal residue" evidence="4">
    <location>
        <position position="1"/>
    </location>
</feature>
<comment type="caution">
    <text evidence="1">Lacks conserved residue(s) required for the propagation of feature annotation.</text>
</comment>
<feature type="compositionally biased region" description="Polar residues" evidence="2">
    <location>
        <begin position="233"/>
        <end position="242"/>
    </location>
</feature>
<dbReference type="Gene3D" id="3.40.1800.20">
    <property type="match status" value="1"/>
</dbReference>
<evidence type="ECO:0000256" key="1">
    <source>
        <dbReference type="PROSITE-ProRule" id="PRU01263"/>
    </source>
</evidence>
<name>A0A1B6KB79_9HEMI</name>
<dbReference type="InterPro" id="IPR012934">
    <property type="entry name" value="Znf_AD"/>
</dbReference>
<sequence length="242" mass="27287">DDELPSVICEKCLNQLNEAYSFKKRCLANDVKLRQFLSKWPQKSYFPVNRFYEDGCVLDDSQLIDKKDDCTIIWDDQVPLATVTISNEEVVSSNFSRKSQDLGKHPDPKYVNKTTKGLSSEDNLLLTSCSDSEGEWEVDDQYLESTEENVNIKDISDEASNSKVNDNSELIKSHQTSSCKETNNCNQTRNDNATSQSNQTSSSKETNNCNQTRNDNATSQSNQTSSSKETNNCNQTRNDNAT</sequence>